<dbReference type="Pfam" id="PF18392">
    <property type="entry name" value="CSN7a_helixI"/>
    <property type="match status" value="1"/>
</dbReference>
<evidence type="ECO:0000313" key="19">
    <source>
        <dbReference type="EMBL" id="KAK7590957.1"/>
    </source>
</evidence>
<dbReference type="GO" id="GO:0120115">
    <property type="term" value="C:Lsm2-8 complex"/>
    <property type="evidence" value="ECO:0007669"/>
    <property type="project" value="UniProtKB-ARBA"/>
</dbReference>
<keyword evidence="7" id="KW-0507">mRNA processing</keyword>
<dbReference type="GO" id="GO:0005681">
    <property type="term" value="C:spliceosomal complex"/>
    <property type="evidence" value="ECO:0007669"/>
    <property type="project" value="UniProtKB-KW"/>
</dbReference>
<evidence type="ECO:0000256" key="10">
    <source>
        <dbReference type="ARBA" id="ARBA00022884"/>
    </source>
</evidence>
<dbReference type="AlphaFoldDB" id="A0AAN9Y4L0"/>
<keyword evidence="9" id="KW-0736">Signalosome</keyword>
<evidence type="ECO:0000256" key="11">
    <source>
        <dbReference type="ARBA" id="ARBA00023187"/>
    </source>
</evidence>
<evidence type="ECO:0000313" key="20">
    <source>
        <dbReference type="Proteomes" id="UP001367676"/>
    </source>
</evidence>
<evidence type="ECO:0000256" key="7">
    <source>
        <dbReference type="ARBA" id="ARBA00022664"/>
    </source>
</evidence>
<name>A0AAN9Y4L0_9HEMI</name>
<evidence type="ECO:0000256" key="14">
    <source>
        <dbReference type="ARBA" id="ARBA00054795"/>
    </source>
</evidence>
<dbReference type="InterPro" id="IPR010920">
    <property type="entry name" value="LSM_dom_sf"/>
</dbReference>
<organism evidence="19 20">
    <name type="scientific">Parthenolecanium corni</name>
    <dbReference type="NCBI Taxonomy" id="536013"/>
    <lineage>
        <taxon>Eukaryota</taxon>
        <taxon>Metazoa</taxon>
        <taxon>Ecdysozoa</taxon>
        <taxon>Arthropoda</taxon>
        <taxon>Hexapoda</taxon>
        <taxon>Insecta</taxon>
        <taxon>Pterygota</taxon>
        <taxon>Neoptera</taxon>
        <taxon>Paraneoptera</taxon>
        <taxon>Hemiptera</taxon>
        <taxon>Sternorrhyncha</taxon>
        <taxon>Coccoidea</taxon>
        <taxon>Coccidae</taxon>
        <taxon>Parthenolecanium</taxon>
    </lineage>
</organism>
<dbReference type="Pfam" id="PF01423">
    <property type="entry name" value="LSM"/>
    <property type="match status" value="1"/>
</dbReference>
<dbReference type="PANTHER" id="PTHR15350:SF5">
    <property type="entry name" value="COP9 SIGNALOSOME COMPLEX SUBUNIT 7"/>
    <property type="match status" value="1"/>
</dbReference>
<dbReference type="PROSITE" id="PS50250">
    <property type="entry name" value="PCI"/>
    <property type="match status" value="1"/>
</dbReference>
<dbReference type="SMART" id="SM00651">
    <property type="entry name" value="Sm"/>
    <property type="match status" value="1"/>
</dbReference>
<reference evidence="19 20" key="1">
    <citation type="submission" date="2024-03" db="EMBL/GenBank/DDBJ databases">
        <title>Adaptation during the transition from Ophiocordyceps entomopathogen to insect associate is accompanied by gene loss and intensified selection.</title>
        <authorList>
            <person name="Ward C.M."/>
            <person name="Onetto C.A."/>
            <person name="Borneman A.R."/>
        </authorList>
    </citation>
    <scope>NUCLEOTIDE SEQUENCE [LARGE SCALE GENOMIC DNA]</scope>
    <source>
        <strain evidence="19">AWRI1</strain>
        <tissue evidence="19">Single Adult Female</tissue>
    </source>
</reference>
<keyword evidence="16" id="KW-0175">Coiled coil</keyword>
<dbReference type="InterPro" id="IPR041481">
    <property type="entry name" value="CSN7_helixI"/>
</dbReference>
<comment type="similarity">
    <text evidence="3">Belongs to the snRNP Sm proteins family. SmF/LSm6 subfamily.</text>
</comment>
<keyword evidence="13" id="KW-0687">Ribonucleoprotein</keyword>
<keyword evidence="6" id="KW-0963">Cytoplasm</keyword>
<protein>
    <recommendedName>
        <fullName evidence="5">U6 snRNA-associated Sm-like protein LSm6</fullName>
    </recommendedName>
</protein>
<evidence type="ECO:0000256" key="15">
    <source>
        <dbReference type="ARBA" id="ARBA00065816"/>
    </source>
</evidence>
<accession>A0AAN9Y4L0</accession>
<gene>
    <name evidence="19" type="ORF">V9T40_002570</name>
</gene>
<keyword evidence="10" id="KW-0694">RNA-binding</keyword>
<evidence type="ECO:0000259" key="18">
    <source>
        <dbReference type="PROSITE" id="PS52002"/>
    </source>
</evidence>
<dbReference type="Proteomes" id="UP001367676">
    <property type="component" value="Unassembled WGS sequence"/>
</dbReference>
<evidence type="ECO:0000256" key="12">
    <source>
        <dbReference type="ARBA" id="ARBA00023242"/>
    </source>
</evidence>
<evidence type="ECO:0000256" key="2">
    <source>
        <dbReference type="ARBA" id="ARBA00004496"/>
    </source>
</evidence>
<keyword evidence="11" id="KW-0508">mRNA splicing</keyword>
<comment type="caution">
    <text evidence="19">The sequence shown here is derived from an EMBL/GenBank/DDBJ whole genome shotgun (WGS) entry which is preliminary data.</text>
</comment>
<evidence type="ECO:0000256" key="13">
    <source>
        <dbReference type="ARBA" id="ARBA00023274"/>
    </source>
</evidence>
<dbReference type="GO" id="GO:0010387">
    <property type="term" value="P:COP9 signalosome assembly"/>
    <property type="evidence" value="ECO:0007669"/>
    <property type="project" value="InterPro"/>
</dbReference>
<proteinExistence type="inferred from homology"/>
<dbReference type="InterPro" id="IPR045237">
    <property type="entry name" value="COPS7/eIF3m"/>
</dbReference>
<feature type="domain" description="PCI" evidence="17">
    <location>
        <begin position="1"/>
        <end position="164"/>
    </location>
</feature>
<dbReference type="GO" id="GO:0008180">
    <property type="term" value="C:COP9 signalosome"/>
    <property type="evidence" value="ECO:0007669"/>
    <property type="project" value="UniProtKB-KW"/>
</dbReference>
<dbReference type="InterPro" id="IPR001163">
    <property type="entry name" value="Sm_dom_euk/arc"/>
</dbReference>
<dbReference type="FunFam" id="2.30.30.100:FF:000010">
    <property type="entry name" value="U6 snRNA-associated Sm-like protein LSm6"/>
    <property type="match status" value="1"/>
</dbReference>
<dbReference type="SMART" id="SM00088">
    <property type="entry name" value="PINT"/>
    <property type="match status" value="1"/>
</dbReference>
<evidence type="ECO:0000256" key="4">
    <source>
        <dbReference type="ARBA" id="ARBA00008482"/>
    </source>
</evidence>
<evidence type="ECO:0000256" key="8">
    <source>
        <dbReference type="ARBA" id="ARBA00022728"/>
    </source>
</evidence>
<evidence type="ECO:0000256" key="9">
    <source>
        <dbReference type="ARBA" id="ARBA00022790"/>
    </source>
</evidence>
<keyword evidence="8" id="KW-0747">Spliceosome</keyword>
<comment type="similarity">
    <text evidence="4">Belongs to the CSN7/EIF3M family. CSN7 subfamily.</text>
</comment>
<evidence type="ECO:0000259" key="17">
    <source>
        <dbReference type="PROSITE" id="PS50250"/>
    </source>
</evidence>
<feature type="domain" description="Sm" evidence="18">
    <location>
        <begin position="263"/>
        <end position="335"/>
    </location>
</feature>
<dbReference type="PROSITE" id="PS52002">
    <property type="entry name" value="SM"/>
    <property type="match status" value="1"/>
</dbReference>
<evidence type="ECO:0000256" key="5">
    <source>
        <dbReference type="ARBA" id="ARBA00014768"/>
    </source>
</evidence>
<evidence type="ECO:0000256" key="16">
    <source>
        <dbReference type="SAM" id="Coils"/>
    </source>
</evidence>
<feature type="coiled-coil region" evidence="16">
    <location>
        <begin position="190"/>
        <end position="231"/>
    </location>
</feature>
<evidence type="ECO:0000256" key="3">
    <source>
        <dbReference type="ARBA" id="ARBA00007927"/>
    </source>
</evidence>
<keyword evidence="12" id="KW-0539">Nucleus</keyword>
<dbReference type="Pfam" id="PF22061">
    <property type="entry name" value="CSN7_HB_subdom"/>
    <property type="match status" value="1"/>
</dbReference>
<dbReference type="EMBL" id="JBBCAQ010000022">
    <property type="protein sequence ID" value="KAK7590957.1"/>
    <property type="molecule type" value="Genomic_DNA"/>
</dbReference>
<sequence length="336" mass="38072">MVLDKGTSEKSSANNPLEQFVLLAKGAKGAAAVELVKQTLDAPGVYVFGELLDMPNIKDLENSSQKNIYELLQIFAHGTYRDYLQKQDTLPPLTESQKKKLQHLTIVSLATKMNSIPYSVLLEEIDIKNVRALEDLIIDAIYADIIRGKLDQKNSCLEVDFAIGRDFKEDDLVTMIDTLQAWHSSCETVLSEVESQITRANAEKSKYLNHRTQVENDVAELKKNFKSQADDMDDVMLSERVPPNLMLDKSKRLPKNNMSRKEALSHFIQQIHGRPVVVKLNNGTDYRGVLACLDGYMNIALEQTEEYMNGQLKKKYGDAFIRGNNVLYISTQKRRI</sequence>
<comment type="subunit">
    <text evidence="15">Component of the precatalytic spliceosome (spliceosome B complex). Component of the U4/U6-U5 tri-snRNP complex, a building block of the precatalytic spliceosome (spliceosome B complex). The U4/U6-U5 tri-snRNP complex is composed of the U4, U6 and U5 snRNAs and at least PRPF3, PRPF4, PRPF6, PRPF8, PRPF31, SNRNP200, TXNL4A, SNRNP40, SNRPB, SNRPD1, SNRPD2, SNRPD3, SNRPE, SNRPF, SNRPG, DDX23, CD2BP2, PPIH, SNU13, EFTUD2, SART1 and USP39, plus LSM2, LSM3, LSM4, LSM5, LSM6, LSM7 and LSM8. LSM2, LSM3, LSM4, LSM5, LSM6, LSM7 and LSM8 form a heptameric, ring-shaped subcomplex (the LSM2-8 complex) that is part of the U4/U6-U5 tri-snRNP complex and the precatalytic spliceosome. Component of the heptameric LSM1-LSM7 complex, which consists of LSM1, LSM2, LSM3, LSM4, LSM5, LSM6 and LSM7.</text>
</comment>
<evidence type="ECO:0000256" key="6">
    <source>
        <dbReference type="ARBA" id="ARBA00022490"/>
    </source>
</evidence>
<dbReference type="InterPro" id="IPR000717">
    <property type="entry name" value="PCI_dom"/>
</dbReference>
<dbReference type="Gene3D" id="2.30.30.100">
    <property type="match status" value="1"/>
</dbReference>
<dbReference type="InterPro" id="IPR047575">
    <property type="entry name" value="Sm"/>
</dbReference>
<dbReference type="GO" id="GO:0005737">
    <property type="term" value="C:cytoplasm"/>
    <property type="evidence" value="ECO:0007669"/>
    <property type="project" value="UniProtKB-SubCell"/>
</dbReference>
<dbReference type="CDD" id="cd01726">
    <property type="entry name" value="LSm6"/>
    <property type="match status" value="1"/>
</dbReference>
<comment type="function">
    <text evidence="14">Plays a role in pre-mRNA splicing as component of the U4/U6-U5 tri-snRNP complex that is involved in spliceosome assembly, and as component of the precatalytic spliceosome (spliceosome B complex). The heptameric LSM2-8 complex binds specifically to the 3'-terminal U-tract of U6 snRNA. Component of LSm protein complexes, which are involved in RNA processing and may function in a chaperone-like manner, facilitating the efficient association of RNA processing factors with their substrates. Component of the cytoplasmic LSM1-LSM7 complex, which is thought to be involved in mRNA degradation by activating the decapping step in the 5'-to-3' mRNA decay pathway.</text>
</comment>
<evidence type="ECO:0000256" key="1">
    <source>
        <dbReference type="ARBA" id="ARBA00004123"/>
    </source>
</evidence>
<dbReference type="SUPFAM" id="SSF50182">
    <property type="entry name" value="Sm-like ribonucleoproteins"/>
    <property type="match status" value="1"/>
</dbReference>
<dbReference type="GO" id="GO:0000398">
    <property type="term" value="P:mRNA splicing, via spliceosome"/>
    <property type="evidence" value="ECO:0007669"/>
    <property type="project" value="UniProtKB-ARBA"/>
</dbReference>
<dbReference type="GO" id="GO:0003723">
    <property type="term" value="F:RNA binding"/>
    <property type="evidence" value="ECO:0007669"/>
    <property type="project" value="UniProtKB-KW"/>
</dbReference>
<dbReference type="Pfam" id="PF01399">
    <property type="entry name" value="PCI"/>
    <property type="match status" value="1"/>
</dbReference>
<dbReference type="PANTHER" id="PTHR15350">
    <property type="entry name" value="COP9 SIGNALOSOME COMPLEX SUBUNIT 7/DENDRITIC CELL PROTEIN GA17"/>
    <property type="match status" value="1"/>
</dbReference>
<comment type="subcellular location">
    <subcellularLocation>
        <location evidence="2">Cytoplasm</location>
    </subcellularLocation>
    <subcellularLocation>
        <location evidence="1">Nucleus</location>
    </subcellularLocation>
</comment>
<keyword evidence="20" id="KW-1185">Reference proteome</keyword>